<accession>A0A517W3J6</accession>
<keyword evidence="1" id="KW-0472">Membrane</keyword>
<evidence type="ECO:0000313" key="3">
    <source>
        <dbReference type="Proteomes" id="UP000318704"/>
    </source>
</evidence>
<evidence type="ECO:0000256" key="1">
    <source>
        <dbReference type="SAM" id="Phobius"/>
    </source>
</evidence>
<sequence length="225" mass="26564">MLANVNLINCVLIVVGMGVCYLFVLIPILIYYAIQHMRSPRLILLPEADWDEYYENKCRLESDWAESNQFNQVGIYRLQQNFILVWEHLESATFFQVTLSPYGRFHSFTTVFSDDYSLITANDRESLVFPSPPKQFVQSFGIEALDLLVEKHQLTLVDLIKVKHLELPEQVPDFEETYLNQIRQQHEHVRSVPLYPIRGIWWYHIGRRVKFNQPIDLQQAVLEHL</sequence>
<evidence type="ECO:0000313" key="2">
    <source>
        <dbReference type="EMBL" id="QDT99827.1"/>
    </source>
</evidence>
<dbReference type="EMBL" id="CP037920">
    <property type="protein sequence ID" value="QDT99827.1"/>
    <property type="molecule type" value="Genomic_DNA"/>
</dbReference>
<proteinExistence type="predicted"/>
<feature type="transmembrane region" description="Helical" evidence="1">
    <location>
        <begin position="6"/>
        <end position="34"/>
    </location>
</feature>
<keyword evidence="1" id="KW-0812">Transmembrane</keyword>
<organism evidence="2 3">
    <name type="scientific">Gimesia aquarii</name>
    <dbReference type="NCBI Taxonomy" id="2527964"/>
    <lineage>
        <taxon>Bacteria</taxon>
        <taxon>Pseudomonadati</taxon>
        <taxon>Planctomycetota</taxon>
        <taxon>Planctomycetia</taxon>
        <taxon>Planctomycetales</taxon>
        <taxon>Planctomycetaceae</taxon>
        <taxon>Gimesia</taxon>
    </lineage>
</organism>
<reference evidence="2 3" key="1">
    <citation type="submission" date="2019-03" db="EMBL/GenBank/DDBJ databases">
        <title>Deep-cultivation of Planctomycetes and their phenomic and genomic characterization uncovers novel biology.</title>
        <authorList>
            <person name="Wiegand S."/>
            <person name="Jogler M."/>
            <person name="Boedeker C."/>
            <person name="Pinto D."/>
            <person name="Vollmers J."/>
            <person name="Rivas-Marin E."/>
            <person name="Kohn T."/>
            <person name="Peeters S.H."/>
            <person name="Heuer A."/>
            <person name="Rast P."/>
            <person name="Oberbeckmann S."/>
            <person name="Bunk B."/>
            <person name="Jeske O."/>
            <person name="Meyerdierks A."/>
            <person name="Storesund J.E."/>
            <person name="Kallscheuer N."/>
            <person name="Luecker S."/>
            <person name="Lage O.M."/>
            <person name="Pohl T."/>
            <person name="Merkel B.J."/>
            <person name="Hornburger P."/>
            <person name="Mueller R.-W."/>
            <person name="Bruemmer F."/>
            <person name="Labrenz M."/>
            <person name="Spormann A.M."/>
            <person name="Op den Camp H."/>
            <person name="Overmann J."/>
            <person name="Amann R."/>
            <person name="Jetten M.S.M."/>
            <person name="Mascher T."/>
            <person name="Medema M.H."/>
            <person name="Devos D.P."/>
            <person name="Kaster A.-K."/>
            <person name="Ovreas L."/>
            <person name="Rohde M."/>
            <person name="Galperin M.Y."/>
            <person name="Jogler C."/>
        </authorList>
    </citation>
    <scope>NUCLEOTIDE SEQUENCE [LARGE SCALE GENOMIC DNA]</scope>
    <source>
        <strain evidence="2 3">V144</strain>
    </source>
</reference>
<dbReference type="AlphaFoldDB" id="A0A517W3J6"/>
<keyword evidence="1" id="KW-1133">Transmembrane helix</keyword>
<name>A0A517W3J6_9PLAN</name>
<dbReference type="RefSeq" id="WP_144989683.1">
    <property type="nucleotide sequence ID" value="NZ_CP037920.1"/>
</dbReference>
<protein>
    <submittedName>
        <fullName evidence="2">Uncharacterized protein</fullName>
    </submittedName>
</protein>
<gene>
    <name evidence="2" type="ORF">V144x_53400</name>
</gene>
<dbReference type="KEGG" id="gaw:V144x_53400"/>
<dbReference type="Proteomes" id="UP000318704">
    <property type="component" value="Chromosome"/>
</dbReference>